<dbReference type="Pfam" id="PF04535">
    <property type="entry name" value="CASP_dom"/>
    <property type="match status" value="1"/>
</dbReference>
<gene>
    <name evidence="11" type="ORF">FPE_LOCUS1362</name>
</gene>
<evidence type="ECO:0000256" key="8">
    <source>
        <dbReference type="RuleBase" id="RU361233"/>
    </source>
</evidence>
<organism evidence="11 12">
    <name type="scientific">Fraxinus pennsylvanica</name>
    <dbReference type="NCBI Taxonomy" id="56036"/>
    <lineage>
        <taxon>Eukaryota</taxon>
        <taxon>Viridiplantae</taxon>
        <taxon>Streptophyta</taxon>
        <taxon>Embryophyta</taxon>
        <taxon>Tracheophyta</taxon>
        <taxon>Spermatophyta</taxon>
        <taxon>Magnoliopsida</taxon>
        <taxon>eudicotyledons</taxon>
        <taxon>Gunneridae</taxon>
        <taxon>Pentapetalae</taxon>
        <taxon>asterids</taxon>
        <taxon>lamiids</taxon>
        <taxon>Lamiales</taxon>
        <taxon>Oleaceae</taxon>
        <taxon>Oleeae</taxon>
        <taxon>Fraxinus</taxon>
    </lineage>
</organism>
<comment type="caution">
    <text evidence="8">Lacks conserved residue(s) required for the propagation of feature annotation.</text>
</comment>
<dbReference type="InterPro" id="IPR006702">
    <property type="entry name" value="CASP_dom"/>
</dbReference>
<evidence type="ECO:0000256" key="9">
    <source>
        <dbReference type="SAM" id="MobiDB-lite"/>
    </source>
</evidence>
<dbReference type="PANTHER" id="PTHR33573">
    <property type="entry name" value="CASP-LIKE PROTEIN 4A4"/>
    <property type="match status" value="1"/>
</dbReference>
<feature type="compositionally biased region" description="Low complexity" evidence="9">
    <location>
        <begin position="14"/>
        <end position="29"/>
    </location>
</feature>
<protein>
    <recommendedName>
        <fullName evidence="8">CASP-like protein</fullName>
    </recommendedName>
</protein>
<dbReference type="GO" id="GO:0005886">
    <property type="term" value="C:plasma membrane"/>
    <property type="evidence" value="ECO:0007669"/>
    <property type="project" value="UniProtKB-SubCell"/>
</dbReference>
<proteinExistence type="inferred from homology"/>
<keyword evidence="4 8" id="KW-1003">Cell membrane</keyword>
<feature type="domain" description="Casparian strip membrane protein" evidence="10">
    <location>
        <begin position="185"/>
        <end position="319"/>
    </location>
</feature>
<evidence type="ECO:0000256" key="5">
    <source>
        <dbReference type="ARBA" id="ARBA00022692"/>
    </source>
</evidence>
<comment type="similarity">
    <text evidence="2 8">Belongs to the Casparian strip membrane proteins (CASP) family.</text>
</comment>
<evidence type="ECO:0000256" key="2">
    <source>
        <dbReference type="ARBA" id="ARBA00007651"/>
    </source>
</evidence>
<comment type="subcellular location">
    <subcellularLocation>
        <location evidence="1 8">Cell membrane</location>
        <topology evidence="1 8">Multi-pass membrane protein</topology>
    </subcellularLocation>
</comment>
<evidence type="ECO:0000259" key="10">
    <source>
        <dbReference type="Pfam" id="PF04535"/>
    </source>
</evidence>
<keyword evidence="6 8" id="KW-1133">Transmembrane helix</keyword>
<evidence type="ECO:0000313" key="12">
    <source>
        <dbReference type="Proteomes" id="UP000834106"/>
    </source>
</evidence>
<evidence type="ECO:0000256" key="1">
    <source>
        <dbReference type="ARBA" id="ARBA00004651"/>
    </source>
</evidence>
<evidence type="ECO:0000256" key="7">
    <source>
        <dbReference type="ARBA" id="ARBA00023136"/>
    </source>
</evidence>
<feature type="region of interest" description="Disordered" evidence="9">
    <location>
        <begin position="75"/>
        <end position="105"/>
    </location>
</feature>
<keyword evidence="5 8" id="KW-0812">Transmembrane</keyword>
<accession>A0AAD1YM42</accession>
<dbReference type="EMBL" id="OU503036">
    <property type="protein sequence ID" value="CAI9753931.1"/>
    <property type="molecule type" value="Genomic_DNA"/>
</dbReference>
<feature type="transmembrane region" description="Helical" evidence="8">
    <location>
        <begin position="302"/>
        <end position="326"/>
    </location>
</feature>
<name>A0AAD1YM42_9LAMI</name>
<dbReference type="Proteomes" id="UP000834106">
    <property type="component" value="Chromosome 1"/>
</dbReference>
<evidence type="ECO:0000256" key="6">
    <source>
        <dbReference type="ARBA" id="ARBA00022989"/>
    </source>
</evidence>
<feature type="region of interest" description="Disordered" evidence="9">
    <location>
        <begin position="1"/>
        <end position="33"/>
    </location>
</feature>
<evidence type="ECO:0000313" key="11">
    <source>
        <dbReference type="EMBL" id="CAI9753931.1"/>
    </source>
</evidence>
<evidence type="ECO:0000256" key="3">
    <source>
        <dbReference type="ARBA" id="ARBA00011489"/>
    </source>
</evidence>
<keyword evidence="7 8" id="KW-0472">Membrane</keyword>
<evidence type="ECO:0000256" key="4">
    <source>
        <dbReference type="ARBA" id="ARBA00022475"/>
    </source>
</evidence>
<dbReference type="AlphaFoldDB" id="A0AAD1YM42"/>
<sequence length="337" mass="37484">MENSDHNKKSLRRSSNNHTSMSDTDSTTSQVEFYSPLRYDSPLRSDDFHVENDKYGNGSNRAIVAVDTHYSPFPLPPGKPNLPASSPAVRGKGWKPWPHSEKPTSENLDFPASQGMLRSENLDFPAKNGRDGARGPPVSGLNRYYVRDEVEEGYGGGGGEDEVGGEWRSRAAGESILERSKAEFKMKKVALFFRVFEVTACLISFSVMAADKTQGWSGDSFDRYKEYRYCLCVNIIGFVYSGFQAVGLAHNLVTENHVFAGYLPYHFDFSMDQSLAYLLISASSSAATRVHDWILNWGQDEFTLLASASVGMSFMAFLAFAISSIISSFKLWDRVST</sequence>
<comment type="subunit">
    <text evidence="3 8">Homodimer and heterodimers.</text>
</comment>
<reference evidence="11" key="1">
    <citation type="submission" date="2023-05" db="EMBL/GenBank/DDBJ databases">
        <authorList>
            <person name="Huff M."/>
        </authorList>
    </citation>
    <scope>NUCLEOTIDE SEQUENCE</scope>
</reference>
<keyword evidence="12" id="KW-1185">Reference proteome</keyword>
<dbReference type="PANTHER" id="PTHR33573:SF50">
    <property type="entry name" value="CASP-LIKE PROTEIN 4A3"/>
    <property type="match status" value="1"/>
</dbReference>